<dbReference type="PROSITE" id="PS00010">
    <property type="entry name" value="ASX_HYDROXYL"/>
    <property type="match status" value="1"/>
</dbReference>
<dbReference type="Gene3D" id="2.10.25.10">
    <property type="entry name" value="Laminin"/>
    <property type="match status" value="1"/>
</dbReference>
<dbReference type="EMBL" id="UYJE01003542">
    <property type="protein sequence ID" value="VDI20134.1"/>
    <property type="molecule type" value="Genomic_DNA"/>
</dbReference>
<dbReference type="PROSITE" id="PS50026">
    <property type="entry name" value="EGF_3"/>
    <property type="match status" value="1"/>
</dbReference>
<evidence type="ECO:0000256" key="2">
    <source>
        <dbReference type="PROSITE-ProRule" id="PRU00076"/>
    </source>
</evidence>
<dbReference type="AlphaFoldDB" id="A0A8B6DHB9"/>
<dbReference type="InterPro" id="IPR000742">
    <property type="entry name" value="EGF"/>
</dbReference>
<evidence type="ECO:0000256" key="1">
    <source>
        <dbReference type="ARBA" id="ARBA00023157"/>
    </source>
</evidence>
<proteinExistence type="predicted"/>
<dbReference type="OrthoDB" id="10028859at2759"/>
<dbReference type="CDD" id="cd00054">
    <property type="entry name" value="EGF_CA"/>
    <property type="match status" value="1"/>
</dbReference>
<accession>A0A8B6DHB9</accession>
<dbReference type="SMART" id="SM00181">
    <property type="entry name" value="EGF"/>
    <property type="match status" value="1"/>
</dbReference>
<gene>
    <name evidence="4" type="ORF">MGAL_10B034446</name>
</gene>
<name>A0A8B6DHB9_MYTGA</name>
<dbReference type="SUPFAM" id="SSF57196">
    <property type="entry name" value="EGF/Laminin"/>
    <property type="match status" value="1"/>
</dbReference>
<evidence type="ECO:0000313" key="5">
    <source>
        <dbReference type="Proteomes" id="UP000596742"/>
    </source>
</evidence>
<organism evidence="4 5">
    <name type="scientific">Mytilus galloprovincialis</name>
    <name type="common">Mediterranean mussel</name>
    <dbReference type="NCBI Taxonomy" id="29158"/>
    <lineage>
        <taxon>Eukaryota</taxon>
        <taxon>Metazoa</taxon>
        <taxon>Spiralia</taxon>
        <taxon>Lophotrochozoa</taxon>
        <taxon>Mollusca</taxon>
        <taxon>Bivalvia</taxon>
        <taxon>Autobranchia</taxon>
        <taxon>Pteriomorphia</taxon>
        <taxon>Mytilida</taxon>
        <taxon>Mytiloidea</taxon>
        <taxon>Mytilidae</taxon>
        <taxon>Mytilinae</taxon>
        <taxon>Mytilus</taxon>
    </lineage>
</organism>
<dbReference type="Proteomes" id="UP000596742">
    <property type="component" value="Unassembled WGS sequence"/>
</dbReference>
<dbReference type="InterPro" id="IPR000152">
    <property type="entry name" value="EGF-type_Asp/Asn_hydroxyl_site"/>
</dbReference>
<feature type="domain" description="EGF-like" evidence="3">
    <location>
        <begin position="110"/>
        <end position="152"/>
    </location>
</feature>
<comment type="caution">
    <text evidence="4">The sequence shown here is derived from an EMBL/GenBank/DDBJ whole genome shotgun (WGS) entry which is preliminary data.</text>
</comment>
<dbReference type="Pfam" id="PF00008">
    <property type="entry name" value="EGF"/>
    <property type="match status" value="1"/>
</dbReference>
<protein>
    <recommendedName>
        <fullName evidence="3">EGF-like domain-containing protein</fullName>
    </recommendedName>
</protein>
<evidence type="ECO:0000259" key="3">
    <source>
        <dbReference type="PROSITE" id="PS50026"/>
    </source>
</evidence>
<keyword evidence="5" id="KW-1185">Reference proteome</keyword>
<keyword evidence="1" id="KW-1015">Disulfide bond</keyword>
<comment type="caution">
    <text evidence="2">Lacks conserved residue(s) required for the propagation of feature annotation.</text>
</comment>
<reference evidence="4" key="1">
    <citation type="submission" date="2018-11" db="EMBL/GenBank/DDBJ databases">
        <authorList>
            <person name="Alioto T."/>
            <person name="Alioto T."/>
        </authorList>
    </citation>
    <scope>NUCLEOTIDE SEQUENCE</scope>
</reference>
<keyword evidence="2" id="KW-0245">EGF-like domain</keyword>
<sequence length="256" mass="28141">MIGFVSHGGIRINKDCTSETMKDHKSISKRFFFTDMMKGMMEGMKSSMGGMMTGAEKMACYSTCGVCDCGGYQITDKTTTKATIAPTTMFTSPSTADTQFPITVTQKASTNSPCQSSPCLNGGLCVDKDQSYLCYCQSSPLGSIINTGKRCELNLNLPKTLNKSNHTLKVHFALHLVQFFYKLAQNSVTTIVLFLYVSFSQAHDCLCPIDQPLVIFNTPYTSNEKHSIKSTTDCLIITSHYRAGYSVDLEGVEDSF</sequence>
<evidence type="ECO:0000313" key="4">
    <source>
        <dbReference type="EMBL" id="VDI20134.1"/>
    </source>
</evidence>